<dbReference type="Gene3D" id="3.40.710.10">
    <property type="entry name" value="DD-peptidase/beta-lactamase superfamily"/>
    <property type="match status" value="1"/>
</dbReference>
<keyword evidence="1" id="KW-0934">Plastid</keyword>
<dbReference type="GeneID" id="6481836"/>
<reference evidence="1" key="2">
    <citation type="journal article" date="2008" name="Curr. Biol.">
        <title>Chromatophore genome sequence of Paulinella sheds light on acquisition of photosynthesis by eukaryotes.</title>
        <authorList>
            <person name="Nowack E.C.M."/>
            <person name="Melkonian M."/>
            <person name="Gloeckner G."/>
        </authorList>
    </citation>
    <scope>NUCLEOTIDE SEQUENCE [LARGE SCALE GENOMIC DNA]</scope>
</reference>
<evidence type="ECO:0000313" key="1">
    <source>
        <dbReference type="EMBL" id="ACB42996.1"/>
    </source>
</evidence>
<evidence type="ECO:0008006" key="2">
    <source>
        <dbReference type="Google" id="ProtNLM"/>
    </source>
</evidence>
<name>B1X4X7_PAUCH</name>
<organism evidence="1">
    <name type="scientific">Paulinella chromatophora</name>
    <dbReference type="NCBI Taxonomy" id="39717"/>
    <lineage>
        <taxon>Eukaryota</taxon>
        <taxon>Sar</taxon>
        <taxon>Rhizaria</taxon>
        <taxon>Cercozoa</taxon>
        <taxon>Imbricatea</taxon>
        <taxon>Silicofilosea</taxon>
        <taxon>Euglyphida</taxon>
        <taxon>Paulinellidae</taxon>
        <taxon>Paulinella</taxon>
    </lineage>
</organism>
<protein>
    <recommendedName>
        <fullName evidence="2">Beta-lactamase family protein</fullName>
    </recommendedName>
</protein>
<dbReference type="RefSeq" id="YP_002049206.1">
    <property type="nucleotide sequence ID" value="NC_011087.1"/>
</dbReference>
<geneLocation type="organellar chromatophore" evidence="1"/>
<sequence>MALYIYNLAMCQTLEDVIDKLAKKGRPNLREEISISWLRYEKGLEGKPEGASWAANRLFYPSTLVHIFYAAAVEAWLQRQWLEETPELRRAITEMLCNSSHDAESMVIDCLTGTNSGPYIYGNSGRTWRDQRLLVNQWLTGLSWPELLGGNFCQKTCGEGFFGRESQFCGIQKENHNRLSTIGLAHLLHTIMTGSLISPIACQRLQKLISFGLNNRNDQNSLLKRYNNLPIMKFGEGTELWIKTAWIKRTISHSMIFACLRNKPPVMMVVFTEGEARSEDTILLPYLFSQLIDE</sequence>
<dbReference type="EMBL" id="CP000815">
    <property type="protein sequence ID" value="ACB42996.1"/>
    <property type="molecule type" value="Genomic_DNA"/>
</dbReference>
<gene>
    <name evidence="1" type="ordered locus">PCC_0565</name>
</gene>
<dbReference type="AlphaFoldDB" id="B1X4X7"/>
<reference evidence="1" key="1">
    <citation type="submission" date="2007-08" db="EMBL/GenBank/DDBJ databases">
        <authorList>
            <person name="Gloeckner G."/>
            <person name="Nowack E."/>
            <person name="Melkonian M."/>
        </authorList>
    </citation>
    <scope>NUCLEOTIDE SEQUENCE</scope>
</reference>
<accession>B1X4X7</accession>
<dbReference type="InterPro" id="IPR012338">
    <property type="entry name" value="Beta-lactam/transpept-like"/>
</dbReference>
<proteinExistence type="predicted"/>
<dbReference type="SUPFAM" id="SSF56601">
    <property type="entry name" value="beta-lactamase/transpeptidase-like"/>
    <property type="match status" value="1"/>
</dbReference>